<evidence type="ECO:0000256" key="1">
    <source>
        <dbReference type="SAM" id="Phobius"/>
    </source>
</evidence>
<feature type="transmembrane region" description="Helical" evidence="1">
    <location>
        <begin position="12"/>
        <end position="30"/>
    </location>
</feature>
<keyword evidence="1" id="KW-1133">Transmembrane helix</keyword>
<gene>
    <name evidence="2" type="ORF">OCV57_01715</name>
</gene>
<dbReference type="Proteomes" id="UP001208131">
    <property type="component" value="Unassembled WGS sequence"/>
</dbReference>
<dbReference type="InterPro" id="IPR003737">
    <property type="entry name" value="GlcNAc_PI_deacetylase-related"/>
</dbReference>
<evidence type="ECO:0000313" key="3">
    <source>
        <dbReference type="Proteomes" id="UP001208131"/>
    </source>
</evidence>
<dbReference type="Pfam" id="PF02585">
    <property type="entry name" value="PIG-L"/>
    <property type="match status" value="1"/>
</dbReference>
<organism evidence="2 3">
    <name type="scientific">Hominimerdicola aceti</name>
    <dbReference type="NCBI Taxonomy" id="2981726"/>
    <lineage>
        <taxon>Bacteria</taxon>
        <taxon>Bacillati</taxon>
        <taxon>Bacillota</taxon>
        <taxon>Clostridia</taxon>
        <taxon>Eubacteriales</taxon>
        <taxon>Oscillospiraceae</taxon>
        <taxon>Hominimerdicola</taxon>
    </lineage>
</organism>
<dbReference type="SUPFAM" id="SSF102588">
    <property type="entry name" value="LmbE-like"/>
    <property type="match status" value="1"/>
</dbReference>
<reference evidence="2 3" key="1">
    <citation type="journal article" date="2021" name="ISME Commun">
        <title>Automated analysis of genomic sequences facilitates high-throughput and comprehensive description of bacteria.</title>
        <authorList>
            <person name="Hitch T.C.A."/>
        </authorList>
    </citation>
    <scope>NUCLEOTIDE SEQUENCE [LARGE SCALE GENOMIC DNA]</scope>
    <source>
        <strain evidence="2 3">Sanger_31</strain>
    </source>
</reference>
<keyword evidence="3" id="KW-1185">Reference proteome</keyword>
<proteinExistence type="predicted"/>
<sequence>MLRFTRRHIKETAIILAIVIFIGTLWFLGYKRHIRDTINQAYDVTPISAIQLQLASSSKADKLMIVAHPDDEVLWGGGHLYDKGYLVVCVTNGRNKVRSQEFKDVVTASGNECIMLEYPDKVRGKRDDWALVKDGIESDLEKIMTCKDWKLIAVHNQKGEYGHIHHVNVHNYVTEIYDKNDIQCDLYCFGKYYKASRLKVVGNTLPKISKERYEFKKKLADMYTSQEKTVDKLWHMAYYEDWTLYKRYSEHPEMKKQTATALGVAVNEAQ</sequence>
<dbReference type="PANTHER" id="PTHR12993:SF11">
    <property type="entry name" value="N-ACETYLGLUCOSAMINYL-PHOSPHATIDYLINOSITOL DE-N-ACETYLASE"/>
    <property type="match status" value="1"/>
</dbReference>
<dbReference type="RefSeq" id="WP_267300294.1">
    <property type="nucleotide sequence ID" value="NZ_JAOQJZ010000001.1"/>
</dbReference>
<dbReference type="InterPro" id="IPR024078">
    <property type="entry name" value="LmbE-like_dom_sf"/>
</dbReference>
<dbReference type="GO" id="GO:0016811">
    <property type="term" value="F:hydrolase activity, acting on carbon-nitrogen (but not peptide) bonds, in linear amides"/>
    <property type="evidence" value="ECO:0007669"/>
    <property type="project" value="TreeGrafter"/>
</dbReference>
<dbReference type="AlphaFoldDB" id="A0AAE3IIC0"/>
<comment type="caution">
    <text evidence="2">The sequence shown here is derived from an EMBL/GenBank/DDBJ whole genome shotgun (WGS) entry which is preliminary data.</text>
</comment>
<keyword evidence="1" id="KW-0812">Transmembrane</keyword>
<dbReference type="PANTHER" id="PTHR12993">
    <property type="entry name" value="N-ACETYLGLUCOSAMINYL-PHOSPHATIDYLINOSITOL DE-N-ACETYLASE-RELATED"/>
    <property type="match status" value="1"/>
</dbReference>
<dbReference type="EMBL" id="JAOQJZ010000001">
    <property type="protein sequence ID" value="MCU6704643.1"/>
    <property type="molecule type" value="Genomic_DNA"/>
</dbReference>
<protein>
    <submittedName>
        <fullName evidence="2">PIG-L family deacetylase</fullName>
    </submittedName>
</protein>
<name>A0AAE3IIC0_9FIRM</name>
<keyword evidence="1" id="KW-0472">Membrane</keyword>
<evidence type="ECO:0000313" key="2">
    <source>
        <dbReference type="EMBL" id="MCU6704643.1"/>
    </source>
</evidence>
<dbReference type="Gene3D" id="3.40.50.10320">
    <property type="entry name" value="LmbE-like"/>
    <property type="match status" value="1"/>
</dbReference>
<accession>A0AAE3IIC0</accession>